<sequence>MDVEKMDGVENRDGSGAVLCCDIGRHFAPVTSRGLRLSNEEGQPGMFGEEESSRATVAMLRQQQQHTTIGKFVDPIGQIEPQPVVYFLEVLKDDKALD</sequence>
<reference evidence="1 2" key="1">
    <citation type="submission" date="2019-09" db="EMBL/GenBank/DDBJ databases">
        <title>A chromosome-level genome assembly of the Chinese tupelo Nyssa sinensis.</title>
        <authorList>
            <person name="Yang X."/>
            <person name="Kang M."/>
            <person name="Yang Y."/>
            <person name="Xiong H."/>
            <person name="Wang M."/>
            <person name="Zhang Z."/>
            <person name="Wang Z."/>
            <person name="Wu H."/>
            <person name="Ma T."/>
            <person name="Liu J."/>
            <person name="Xi Z."/>
        </authorList>
    </citation>
    <scope>NUCLEOTIDE SEQUENCE [LARGE SCALE GENOMIC DNA]</scope>
    <source>
        <strain evidence="1">J267</strain>
        <tissue evidence="1">Leaf</tissue>
    </source>
</reference>
<protein>
    <submittedName>
        <fullName evidence="1">Uncharacterized protein</fullName>
    </submittedName>
</protein>
<organism evidence="1 2">
    <name type="scientific">Nyssa sinensis</name>
    <dbReference type="NCBI Taxonomy" id="561372"/>
    <lineage>
        <taxon>Eukaryota</taxon>
        <taxon>Viridiplantae</taxon>
        <taxon>Streptophyta</taxon>
        <taxon>Embryophyta</taxon>
        <taxon>Tracheophyta</taxon>
        <taxon>Spermatophyta</taxon>
        <taxon>Magnoliopsida</taxon>
        <taxon>eudicotyledons</taxon>
        <taxon>Gunneridae</taxon>
        <taxon>Pentapetalae</taxon>
        <taxon>asterids</taxon>
        <taxon>Cornales</taxon>
        <taxon>Nyssaceae</taxon>
        <taxon>Nyssa</taxon>
    </lineage>
</organism>
<accession>A0A5J5B455</accession>
<keyword evidence="2" id="KW-1185">Reference proteome</keyword>
<name>A0A5J5B455_9ASTE</name>
<evidence type="ECO:0000313" key="2">
    <source>
        <dbReference type="Proteomes" id="UP000325577"/>
    </source>
</evidence>
<dbReference type="EMBL" id="CM018039">
    <property type="protein sequence ID" value="KAA8536986.1"/>
    <property type="molecule type" value="Genomic_DNA"/>
</dbReference>
<dbReference type="Proteomes" id="UP000325577">
    <property type="component" value="Linkage Group LG16"/>
</dbReference>
<dbReference type="AlphaFoldDB" id="A0A5J5B455"/>
<evidence type="ECO:0000313" key="1">
    <source>
        <dbReference type="EMBL" id="KAA8536986.1"/>
    </source>
</evidence>
<proteinExistence type="predicted"/>
<gene>
    <name evidence="1" type="ORF">F0562_029464</name>
</gene>